<keyword evidence="7" id="KW-0255">Endonuclease</keyword>
<gene>
    <name evidence="7" type="ORF">ACGU38_25650</name>
</gene>
<evidence type="ECO:0000259" key="6">
    <source>
        <dbReference type="Pfam" id="PF01420"/>
    </source>
</evidence>
<protein>
    <submittedName>
        <fullName evidence="7">Restriction endonuclease subunit S</fullName>
        <ecNumber evidence="7">3.1.21.-</ecNumber>
    </submittedName>
</protein>
<dbReference type="EMBL" id="JBIENY010000372">
    <property type="protein sequence ID" value="MFG6298740.1"/>
    <property type="molecule type" value="Genomic_DNA"/>
</dbReference>
<evidence type="ECO:0000256" key="1">
    <source>
        <dbReference type="ARBA" id="ARBA00010923"/>
    </source>
</evidence>
<dbReference type="InterPro" id="IPR051212">
    <property type="entry name" value="Type-I_RE_S_subunit"/>
</dbReference>
<dbReference type="PANTHER" id="PTHR43140">
    <property type="entry name" value="TYPE-1 RESTRICTION ENZYME ECOKI SPECIFICITY PROTEIN"/>
    <property type="match status" value="1"/>
</dbReference>
<keyword evidence="8" id="KW-1185">Reference proteome</keyword>
<keyword evidence="3" id="KW-0238">DNA-binding</keyword>
<dbReference type="Proteomes" id="UP001605990">
    <property type="component" value="Unassembled WGS sequence"/>
</dbReference>
<proteinExistence type="inferred from homology"/>
<accession>A0ABW7E6H8</accession>
<dbReference type="Pfam" id="PF01420">
    <property type="entry name" value="Methylase_S"/>
    <property type="match status" value="1"/>
</dbReference>
<dbReference type="Gene3D" id="3.90.220.20">
    <property type="entry name" value="DNA methylase specificity domains"/>
    <property type="match status" value="2"/>
</dbReference>
<name>A0ABW7E6H8_STRRO</name>
<feature type="compositionally biased region" description="Basic residues" evidence="5">
    <location>
        <begin position="481"/>
        <end position="491"/>
    </location>
</feature>
<keyword evidence="7" id="KW-0540">Nuclease</keyword>
<dbReference type="RefSeq" id="WP_078494776.1">
    <property type="nucleotide sequence ID" value="NZ_JBFASA010000015.1"/>
</dbReference>
<evidence type="ECO:0000313" key="7">
    <source>
        <dbReference type="EMBL" id="MFG6298740.1"/>
    </source>
</evidence>
<dbReference type="InterPro" id="IPR000055">
    <property type="entry name" value="Restrct_endonuc_typeI_TRD"/>
</dbReference>
<dbReference type="GO" id="GO:0016787">
    <property type="term" value="F:hydrolase activity"/>
    <property type="evidence" value="ECO:0007669"/>
    <property type="project" value="UniProtKB-KW"/>
</dbReference>
<dbReference type="SUPFAM" id="SSF116734">
    <property type="entry name" value="DNA methylase specificity domain"/>
    <property type="match status" value="2"/>
</dbReference>
<dbReference type="PANTHER" id="PTHR43140:SF1">
    <property type="entry name" value="TYPE I RESTRICTION ENZYME ECOKI SPECIFICITY SUBUNIT"/>
    <property type="match status" value="1"/>
</dbReference>
<comment type="similarity">
    <text evidence="1">Belongs to the type-I restriction system S methylase family.</text>
</comment>
<evidence type="ECO:0000313" key="8">
    <source>
        <dbReference type="Proteomes" id="UP001605990"/>
    </source>
</evidence>
<comment type="caution">
    <text evidence="7">The sequence shown here is derived from an EMBL/GenBank/DDBJ whole genome shotgun (WGS) entry which is preliminary data.</text>
</comment>
<dbReference type="CDD" id="cd17257">
    <property type="entry name" value="RMtype1_S_EcoBI-TRD1-CR1_like"/>
    <property type="match status" value="1"/>
</dbReference>
<evidence type="ECO:0000256" key="3">
    <source>
        <dbReference type="ARBA" id="ARBA00023125"/>
    </source>
</evidence>
<evidence type="ECO:0000256" key="5">
    <source>
        <dbReference type="SAM" id="MobiDB-lite"/>
    </source>
</evidence>
<dbReference type="GO" id="GO:0004519">
    <property type="term" value="F:endonuclease activity"/>
    <property type="evidence" value="ECO:0007669"/>
    <property type="project" value="UniProtKB-KW"/>
</dbReference>
<organism evidence="7 8">
    <name type="scientific">Streptomyces rochei</name>
    <name type="common">Streptomyces parvullus</name>
    <dbReference type="NCBI Taxonomy" id="1928"/>
    <lineage>
        <taxon>Bacteria</taxon>
        <taxon>Bacillati</taxon>
        <taxon>Actinomycetota</taxon>
        <taxon>Actinomycetes</taxon>
        <taxon>Kitasatosporales</taxon>
        <taxon>Streptomycetaceae</taxon>
        <taxon>Streptomyces</taxon>
        <taxon>Streptomyces rochei group</taxon>
    </lineage>
</organism>
<dbReference type="EC" id="3.1.21.-" evidence="7"/>
<dbReference type="InterPro" id="IPR044946">
    <property type="entry name" value="Restrct_endonuc_typeI_TRD_sf"/>
</dbReference>
<keyword evidence="7" id="KW-0378">Hydrolase</keyword>
<evidence type="ECO:0000256" key="4">
    <source>
        <dbReference type="ARBA" id="ARBA00038652"/>
    </source>
</evidence>
<feature type="region of interest" description="Disordered" evidence="5">
    <location>
        <begin position="478"/>
        <end position="519"/>
    </location>
</feature>
<reference evidence="7 8" key="1">
    <citation type="submission" date="2024-10" db="EMBL/GenBank/DDBJ databases">
        <title>Draft genome assembly of a novel steroid transforming actinomycete isolated from African clawed frog Xenopus laevis.</title>
        <authorList>
            <person name="Bragin E."/>
            <person name="Kollerov V."/>
            <person name="Donova M.V."/>
        </authorList>
    </citation>
    <scope>NUCLEOTIDE SEQUENCE [LARGE SCALE GENOMIC DNA]</scope>
    <source>
        <strain evidence="7 8">MTOC-St3</strain>
    </source>
</reference>
<sequence>MALTLSPGELVAAAERSGSPGLLARHETWERVPLGEIADVLNGFPFKSHAFNHDNDGIPLIRIRDVGRDASQTYYSGAYESQYLVQAGDMILGMDGEFRVAIWHGPPALLNQRVCKISIRNPRNYDLRFLLYVLPGYLDAIGAATSSVTVKHLSSRSVQQIPLPLPPLSEQLRIVEALDDHLSRLDAATEAVAGAKRCIKPFVTSVLDRAALGISLANHSDQAGVQGSRRLLSGFSSKRFDYDALPHLPEGWFWRRASDVCEFISSGSTPKAHLMHPGSGEIPFLKVYNITQDGRVDFTNKPTYIDRETHNDQLKRSRVRPGDVLTNIVGPPLGKTAVVPEDHPEWNINQAIVAFRAGPEVQPEWLALVLRSPFVLSMLQKTAKATAGQFNVALSTCRELPLPIPPVDAQIALVAQSAELLEVSDRFAAQVASTSLRAQNLRQAVLRRAFTGNLVSQDSDDEPAASLLDRIRAEREVQGVKPKRVARRPRKTVAQETLPPPHASSTPPLTDSVQQELPL</sequence>
<keyword evidence="2" id="KW-0680">Restriction system</keyword>
<evidence type="ECO:0000256" key="2">
    <source>
        <dbReference type="ARBA" id="ARBA00022747"/>
    </source>
</evidence>
<comment type="subunit">
    <text evidence="4">The methyltransferase is composed of M and S polypeptides.</text>
</comment>
<feature type="domain" description="Type I restriction modification DNA specificity" evidence="6">
    <location>
        <begin position="27"/>
        <end position="183"/>
    </location>
</feature>
<feature type="compositionally biased region" description="Polar residues" evidence="5">
    <location>
        <begin position="503"/>
        <end position="519"/>
    </location>
</feature>